<dbReference type="GO" id="GO:0050660">
    <property type="term" value="F:flavin adenine dinucleotide binding"/>
    <property type="evidence" value="ECO:0007669"/>
    <property type="project" value="TreeGrafter"/>
</dbReference>
<dbReference type="InterPro" id="IPR029061">
    <property type="entry name" value="THDP-binding"/>
</dbReference>
<name>A0A9X2ARP0_9GAMM</name>
<dbReference type="PANTHER" id="PTHR18968">
    <property type="entry name" value="THIAMINE PYROPHOSPHATE ENZYMES"/>
    <property type="match status" value="1"/>
</dbReference>
<dbReference type="GO" id="GO:0009097">
    <property type="term" value="P:isoleucine biosynthetic process"/>
    <property type="evidence" value="ECO:0007669"/>
    <property type="project" value="TreeGrafter"/>
</dbReference>
<dbReference type="InterPro" id="IPR011766">
    <property type="entry name" value="TPP_enzyme_TPP-bd"/>
</dbReference>
<proteinExistence type="inferred from homology"/>
<dbReference type="GO" id="GO:0009099">
    <property type="term" value="P:L-valine biosynthetic process"/>
    <property type="evidence" value="ECO:0007669"/>
    <property type="project" value="TreeGrafter"/>
</dbReference>
<reference evidence="7" key="1">
    <citation type="submission" date="2022-03" db="EMBL/GenBank/DDBJ databases">
        <title>Pseudomonas marianensis sp. nov., a marine bacterium isolated from deep-sea sediments of the Mariana Trench.</title>
        <authorList>
            <person name="Wei Y."/>
        </authorList>
    </citation>
    <scope>NUCLEOTIDE SEQUENCE</scope>
    <source>
        <strain evidence="7">PS1</strain>
    </source>
</reference>
<evidence type="ECO:0000256" key="1">
    <source>
        <dbReference type="ARBA" id="ARBA00007812"/>
    </source>
</evidence>
<dbReference type="Pfam" id="PF02775">
    <property type="entry name" value="TPP_enzyme_C"/>
    <property type="match status" value="1"/>
</dbReference>
<dbReference type="GO" id="GO:0030976">
    <property type="term" value="F:thiamine pyrophosphate binding"/>
    <property type="evidence" value="ECO:0007669"/>
    <property type="project" value="InterPro"/>
</dbReference>
<evidence type="ECO:0000313" key="7">
    <source>
        <dbReference type="EMBL" id="MCJ0973174.1"/>
    </source>
</evidence>
<dbReference type="InterPro" id="IPR012000">
    <property type="entry name" value="Thiamin_PyroP_enz_cen_dom"/>
</dbReference>
<dbReference type="CDD" id="cd07035">
    <property type="entry name" value="TPP_PYR_POX_like"/>
    <property type="match status" value="1"/>
</dbReference>
<comment type="caution">
    <text evidence="7">The sequence shown here is derived from an EMBL/GenBank/DDBJ whole genome shotgun (WGS) entry which is preliminary data.</text>
</comment>
<dbReference type="PANTHER" id="PTHR18968:SF120">
    <property type="entry name" value="ACETOLACTATE SYNTHASE LARGE SUBUNIT"/>
    <property type="match status" value="1"/>
</dbReference>
<dbReference type="GO" id="GO:0005948">
    <property type="term" value="C:acetolactate synthase complex"/>
    <property type="evidence" value="ECO:0007669"/>
    <property type="project" value="TreeGrafter"/>
</dbReference>
<organism evidence="7 8">
    <name type="scientific">Stutzerimonas marianensis</name>
    <dbReference type="NCBI Taxonomy" id="2929513"/>
    <lineage>
        <taxon>Bacteria</taxon>
        <taxon>Pseudomonadati</taxon>
        <taxon>Pseudomonadota</taxon>
        <taxon>Gammaproteobacteria</taxon>
        <taxon>Pseudomonadales</taxon>
        <taxon>Pseudomonadaceae</taxon>
        <taxon>Stutzerimonas</taxon>
    </lineage>
</organism>
<evidence type="ECO:0000313" key="8">
    <source>
        <dbReference type="Proteomes" id="UP001139682"/>
    </source>
</evidence>
<dbReference type="InterPro" id="IPR029035">
    <property type="entry name" value="DHS-like_NAD/FAD-binding_dom"/>
</dbReference>
<feature type="domain" description="Thiamine pyrophosphate enzyme TPP-binding" evidence="5">
    <location>
        <begin position="389"/>
        <end position="534"/>
    </location>
</feature>
<feature type="domain" description="Thiamine pyrophosphate enzyme N-terminal TPP-binding" evidence="6">
    <location>
        <begin position="8"/>
        <end position="123"/>
    </location>
</feature>
<comment type="similarity">
    <text evidence="1 3">Belongs to the TPP enzyme family.</text>
</comment>
<dbReference type="Pfam" id="PF00205">
    <property type="entry name" value="TPP_enzyme_M"/>
    <property type="match status" value="1"/>
</dbReference>
<evidence type="ECO:0000259" key="6">
    <source>
        <dbReference type="Pfam" id="PF02776"/>
    </source>
</evidence>
<dbReference type="PROSITE" id="PS00187">
    <property type="entry name" value="TPP_ENZYMES"/>
    <property type="match status" value="1"/>
</dbReference>
<dbReference type="NCBIfam" id="NF006052">
    <property type="entry name" value="PRK08199.1"/>
    <property type="match status" value="1"/>
</dbReference>
<dbReference type="InterPro" id="IPR045229">
    <property type="entry name" value="TPP_enz"/>
</dbReference>
<keyword evidence="8" id="KW-1185">Reference proteome</keyword>
<dbReference type="RefSeq" id="WP_243605339.1">
    <property type="nucleotide sequence ID" value="NZ_JALGRD010000003.1"/>
</dbReference>
<dbReference type="EMBL" id="JALGRD010000003">
    <property type="protein sequence ID" value="MCJ0973174.1"/>
    <property type="molecule type" value="Genomic_DNA"/>
</dbReference>
<dbReference type="InterPro" id="IPR012001">
    <property type="entry name" value="Thiamin_PyroP_enz_TPP-bd_dom"/>
</dbReference>
<dbReference type="GO" id="GO:0003984">
    <property type="term" value="F:acetolactate synthase activity"/>
    <property type="evidence" value="ECO:0007669"/>
    <property type="project" value="TreeGrafter"/>
</dbReference>
<keyword evidence="2 3" id="KW-0786">Thiamine pyrophosphate</keyword>
<gene>
    <name evidence="7" type="ORF">MST27_07295</name>
</gene>
<dbReference type="Pfam" id="PF02776">
    <property type="entry name" value="TPP_enzyme_N"/>
    <property type="match status" value="1"/>
</dbReference>
<protein>
    <submittedName>
        <fullName evidence="7">Thiamine pyrophosphate-binding protein</fullName>
    </submittedName>
</protein>
<evidence type="ECO:0000256" key="2">
    <source>
        <dbReference type="ARBA" id="ARBA00023052"/>
    </source>
</evidence>
<evidence type="ECO:0000259" key="4">
    <source>
        <dbReference type="Pfam" id="PF00205"/>
    </source>
</evidence>
<dbReference type="InterPro" id="IPR000399">
    <property type="entry name" value="TPP-bd_CS"/>
</dbReference>
<dbReference type="SUPFAM" id="SSF52518">
    <property type="entry name" value="Thiamin diphosphate-binding fold (THDP-binding)"/>
    <property type="match status" value="2"/>
</dbReference>
<dbReference type="GO" id="GO:0000287">
    <property type="term" value="F:magnesium ion binding"/>
    <property type="evidence" value="ECO:0007669"/>
    <property type="project" value="InterPro"/>
</dbReference>
<evidence type="ECO:0000256" key="3">
    <source>
        <dbReference type="RuleBase" id="RU362132"/>
    </source>
</evidence>
<dbReference type="Gene3D" id="3.40.50.1220">
    <property type="entry name" value="TPP-binding domain"/>
    <property type="match status" value="1"/>
</dbReference>
<dbReference type="Proteomes" id="UP001139682">
    <property type="component" value="Unassembled WGS sequence"/>
</dbReference>
<accession>A0A9X2ARP0</accession>
<dbReference type="FunFam" id="3.40.50.970:FF:000007">
    <property type="entry name" value="Acetolactate synthase"/>
    <property type="match status" value="1"/>
</dbReference>
<dbReference type="Gene3D" id="3.40.50.970">
    <property type="match status" value="2"/>
</dbReference>
<sequence length="544" mass="58438">MTAENQPNGGQAIVELLRRNGVDRVFTVPGESFLPVLDALHDAPDIALVVCRQEGGASMMAEAYAKTTGRPGVCFVTRGPGSANALAGVHVAAQDSTPLLVFVGQVPRGLQHREAWQEVDVSALFGSVVKWAADLQDVARLPECLSRAFATARSGRQGPVVLGLPEDLLFERTTPIDVGPAPVNQGYPSPQAMAQLRELLCEAQRPLAIVGGSGWNADCRAQLQAFAEAHALPVATAFRRQDRFDNQHPLYAGDAGLGMSPELAKLISEADLLIAIGTRLGDITTRHYELVDVPKPRQRLVHIHPDPQEPGRVRVPTLAICASVDGFVDAAAGLPSGPLPSEREAWVSRARSKREAWQRPTELPGQLQLGEIVAWLGERLPADAVISNGAGNYTLWVHRFYPFRAFGSQLAPTSGSMGYGLPAAIAAKLARPDRPAVCFAGDGCFQMTCQELATAVQYGANVIVIVVNNGSYGSIRMHQDKHYPGRRYGTDLVNPDMVALARAYGAGAARVEHTTQFAQAFEQALAADRPYLIELVIDPAILRP</sequence>
<dbReference type="CDD" id="cd00568">
    <property type="entry name" value="TPP_enzymes"/>
    <property type="match status" value="1"/>
</dbReference>
<dbReference type="AlphaFoldDB" id="A0A9X2ARP0"/>
<feature type="domain" description="Thiamine pyrophosphate enzyme central" evidence="4">
    <location>
        <begin position="194"/>
        <end position="329"/>
    </location>
</feature>
<dbReference type="SUPFAM" id="SSF52467">
    <property type="entry name" value="DHS-like NAD/FAD-binding domain"/>
    <property type="match status" value="1"/>
</dbReference>
<evidence type="ECO:0000259" key="5">
    <source>
        <dbReference type="Pfam" id="PF02775"/>
    </source>
</evidence>